<organism evidence="3">
    <name type="scientific">freshwater metagenome</name>
    <dbReference type="NCBI Taxonomy" id="449393"/>
    <lineage>
        <taxon>unclassified sequences</taxon>
        <taxon>metagenomes</taxon>
        <taxon>ecological metagenomes</taxon>
    </lineage>
</organism>
<dbReference type="SUPFAM" id="SSF50249">
    <property type="entry name" value="Nucleic acid-binding proteins"/>
    <property type="match status" value="1"/>
</dbReference>
<dbReference type="PANTHER" id="PTHR34075">
    <property type="entry name" value="BLR3430 PROTEIN"/>
    <property type="match status" value="1"/>
</dbReference>
<dbReference type="InterPro" id="IPR012340">
    <property type="entry name" value="NA-bd_OB-fold"/>
</dbReference>
<sequence>MSWVEAGGGAVLYSHSVVYRNDLPPFGEQVPYIAAMVDLDEGPRMMTRVVDCAPDQLSIGMRLSFRTEAVTDEVTMAVFAPELP</sequence>
<accession>A0A6J6YZV6</accession>
<dbReference type="Pfam" id="PF01796">
    <property type="entry name" value="OB_ChsH2_C"/>
    <property type="match status" value="1"/>
</dbReference>
<evidence type="ECO:0000313" key="4">
    <source>
        <dbReference type="EMBL" id="CAB5034099.1"/>
    </source>
</evidence>
<evidence type="ECO:0000259" key="1">
    <source>
        <dbReference type="Pfam" id="PF01796"/>
    </source>
</evidence>
<dbReference type="InterPro" id="IPR052513">
    <property type="entry name" value="Thioester_dehydratase-like"/>
</dbReference>
<dbReference type="InterPro" id="IPR002878">
    <property type="entry name" value="ChsH2_C"/>
</dbReference>
<dbReference type="EMBL" id="CAFBPW010000094">
    <property type="protein sequence ID" value="CAB5034099.1"/>
    <property type="molecule type" value="Genomic_DNA"/>
</dbReference>
<name>A0A6J6YZV6_9ZZZZ</name>
<evidence type="ECO:0000313" key="3">
    <source>
        <dbReference type="EMBL" id="CAB4812766.1"/>
    </source>
</evidence>
<dbReference type="EMBL" id="CAFBQW010000097">
    <property type="protein sequence ID" value="CAB5066504.1"/>
    <property type="molecule type" value="Genomic_DNA"/>
</dbReference>
<proteinExistence type="predicted"/>
<dbReference type="EMBL" id="CAFAAQ010000120">
    <property type="protein sequence ID" value="CAB4812766.1"/>
    <property type="molecule type" value="Genomic_DNA"/>
</dbReference>
<evidence type="ECO:0000313" key="2">
    <source>
        <dbReference type="EMBL" id="CAB4694614.1"/>
    </source>
</evidence>
<dbReference type="PANTHER" id="PTHR34075:SF5">
    <property type="entry name" value="BLR3430 PROTEIN"/>
    <property type="match status" value="1"/>
</dbReference>
<protein>
    <submittedName>
        <fullName evidence="3">Unannotated protein</fullName>
    </submittedName>
</protein>
<feature type="domain" description="ChsH2 C-terminal OB-fold" evidence="1">
    <location>
        <begin position="3"/>
        <end position="65"/>
    </location>
</feature>
<gene>
    <name evidence="2" type="ORF">UFOPK2582_00612</name>
    <name evidence="3" type="ORF">UFOPK3046_01263</name>
    <name evidence="4" type="ORF">UFOPK4173_00940</name>
    <name evidence="5" type="ORF">UFOPK4354_00977</name>
</gene>
<dbReference type="EMBL" id="CAEZXS010000054">
    <property type="protein sequence ID" value="CAB4694614.1"/>
    <property type="molecule type" value="Genomic_DNA"/>
</dbReference>
<evidence type="ECO:0000313" key="5">
    <source>
        <dbReference type="EMBL" id="CAB5066504.1"/>
    </source>
</evidence>
<reference evidence="3" key="1">
    <citation type="submission" date="2020-05" db="EMBL/GenBank/DDBJ databases">
        <authorList>
            <person name="Chiriac C."/>
            <person name="Salcher M."/>
            <person name="Ghai R."/>
            <person name="Kavagutti S V."/>
        </authorList>
    </citation>
    <scope>NUCLEOTIDE SEQUENCE</scope>
</reference>
<dbReference type="AlphaFoldDB" id="A0A6J6YZV6"/>